<proteinExistence type="predicted"/>
<dbReference type="EMBL" id="BSDS01000001">
    <property type="protein sequence ID" value="GLI37258.1"/>
    <property type="molecule type" value="Genomic_DNA"/>
</dbReference>
<dbReference type="InterPro" id="IPR029052">
    <property type="entry name" value="Metallo-depent_PP-like"/>
</dbReference>
<dbReference type="InterPro" id="IPR004843">
    <property type="entry name" value="Calcineurin-like_PHP"/>
</dbReference>
<keyword evidence="4 8" id="KW-0378">Hydrolase</keyword>
<evidence type="ECO:0000256" key="3">
    <source>
        <dbReference type="ARBA" id="ARBA00022723"/>
    </source>
</evidence>
<keyword evidence="9" id="KW-1185">Reference proteome</keyword>
<evidence type="ECO:0000313" key="9">
    <source>
        <dbReference type="Proteomes" id="UP001144352"/>
    </source>
</evidence>
<dbReference type="Proteomes" id="UP001144352">
    <property type="component" value="Unassembled WGS sequence"/>
</dbReference>
<evidence type="ECO:0000256" key="6">
    <source>
        <dbReference type="ARBA" id="ARBA00023211"/>
    </source>
</evidence>
<gene>
    <name evidence="8" type="primary">lpxH</name>
    <name evidence="8" type="ORF">GHYDROH2_07590</name>
</gene>
<keyword evidence="6" id="KW-0464">Manganese</keyword>
<evidence type="ECO:0000259" key="7">
    <source>
        <dbReference type="Pfam" id="PF00149"/>
    </source>
</evidence>
<keyword evidence="1" id="KW-1003">Cell membrane</keyword>
<dbReference type="AlphaFoldDB" id="A0A9W6LAH6"/>
<dbReference type="CDD" id="cd07398">
    <property type="entry name" value="MPP_YbbF-LpxH"/>
    <property type="match status" value="1"/>
</dbReference>
<dbReference type="PANTHER" id="PTHR34990">
    <property type="entry name" value="UDP-2,3-DIACYLGLUCOSAMINE HYDROLASE-RELATED"/>
    <property type="match status" value="1"/>
</dbReference>
<comment type="caution">
    <text evidence="8">The sequence shown here is derived from an EMBL/GenBank/DDBJ whole genome shotgun (WGS) entry which is preliminary data.</text>
</comment>
<feature type="domain" description="Calcineurin-like phosphoesterase" evidence="7">
    <location>
        <begin position="22"/>
        <end position="222"/>
    </location>
</feature>
<evidence type="ECO:0000256" key="2">
    <source>
        <dbReference type="ARBA" id="ARBA00022519"/>
    </source>
</evidence>
<keyword evidence="5" id="KW-0472">Membrane</keyword>
<keyword evidence="3" id="KW-0479">Metal-binding</keyword>
<sequence>MLTRLPLSIFTFAGLLFYSAAMRAIFIADAHLRHEGDENYRLLVEFLTELRGTVDTLFILGDLFEFWIGYETVPFTHYLPILKKLRELAESGTEIVYLEGNHDFHMGPFFTKTLGARVHPGPAVVTIEGKQVYLCHGDEVNSRDYSYRLLRIILHSSLVRAATRVVPPSVASRIAERMSRGSRKNHGRRQHRWDYPALLREFATRRFREGCDVVVSGHFHIPFLDEADGKVLLSLGDWLTHYTYGEWRDGTLTLKSYRQT</sequence>
<organism evidence="8 9">
    <name type="scientific">Geobacter hydrogenophilus</name>
    <dbReference type="NCBI Taxonomy" id="40983"/>
    <lineage>
        <taxon>Bacteria</taxon>
        <taxon>Pseudomonadati</taxon>
        <taxon>Thermodesulfobacteriota</taxon>
        <taxon>Desulfuromonadia</taxon>
        <taxon>Geobacterales</taxon>
        <taxon>Geobacteraceae</taxon>
        <taxon>Geobacter</taxon>
    </lineage>
</organism>
<reference evidence="8" key="1">
    <citation type="submission" date="2022-12" db="EMBL/GenBank/DDBJ databases">
        <title>Reference genome sequencing for broad-spectrum identification of bacterial and archaeal isolates by mass spectrometry.</title>
        <authorList>
            <person name="Sekiguchi Y."/>
            <person name="Tourlousse D.M."/>
        </authorList>
    </citation>
    <scope>NUCLEOTIDE SEQUENCE</scope>
    <source>
        <strain evidence="8">H2</strain>
    </source>
</reference>
<dbReference type="SUPFAM" id="SSF56300">
    <property type="entry name" value="Metallo-dependent phosphatases"/>
    <property type="match status" value="1"/>
</dbReference>
<dbReference type="GO" id="GO:0009245">
    <property type="term" value="P:lipid A biosynthetic process"/>
    <property type="evidence" value="ECO:0007669"/>
    <property type="project" value="TreeGrafter"/>
</dbReference>
<dbReference type="GO" id="GO:0016020">
    <property type="term" value="C:membrane"/>
    <property type="evidence" value="ECO:0007669"/>
    <property type="project" value="GOC"/>
</dbReference>
<dbReference type="Gene3D" id="3.60.21.10">
    <property type="match status" value="1"/>
</dbReference>
<dbReference type="GO" id="GO:0046872">
    <property type="term" value="F:metal ion binding"/>
    <property type="evidence" value="ECO:0007669"/>
    <property type="project" value="UniProtKB-KW"/>
</dbReference>
<evidence type="ECO:0000313" key="8">
    <source>
        <dbReference type="EMBL" id="GLI37258.1"/>
    </source>
</evidence>
<keyword evidence="2" id="KW-0997">Cell inner membrane</keyword>
<dbReference type="InterPro" id="IPR043461">
    <property type="entry name" value="LpxH-like"/>
</dbReference>
<protein>
    <submittedName>
        <fullName evidence="8">UDP-2,3-diacylglucosamine hydrolase</fullName>
    </submittedName>
</protein>
<dbReference type="GO" id="GO:0008758">
    <property type="term" value="F:UDP-2,3-diacylglucosamine hydrolase activity"/>
    <property type="evidence" value="ECO:0007669"/>
    <property type="project" value="TreeGrafter"/>
</dbReference>
<name>A0A9W6LAH6_9BACT</name>
<dbReference type="PANTHER" id="PTHR34990:SF1">
    <property type="entry name" value="UDP-2,3-DIACYLGLUCOSAMINE HYDROLASE"/>
    <property type="match status" value="1"/>
</dbReference>
<evidence type="ECO:0000256" key="5">
    <source>
        <dbReference type="ARBA" id="ARBA00023136"/>
    </source>
</evidence>
<evidence type="ECO:0000256" key="4">
    <source>
        <dbReference type="ARBA" id="ARBA00022801"/>
    </source>
</evidence>
<dbReference type="Pfam" id="PF00149">
    <property type="entry name" value="Metallophos"/>
    <property type="match status" value="1"/>
</dbReference>
<accession>A0A9W6LAH6</accession>
<evidence type="ECO:0000256" key="1">
    <source>
        <dbReference type="ARBA" id="ARBA00022475"/>
    </source>
</evidence>